<dbReference type="Gene3D" id="3.30.70.660">
    <property type="entry name" value="Pseudouridine synthase I, catalytic domain, C-terminal subdomain"/>
    <property type="match status" value="1"/>
</dbReference>
<dbReference type="InterPro" id="IPR020103">
    <property type="entry name" value="PsdUridine_synth_cat_dom_sf"/>
</dbReference>
<dbReference type="InterPro" id="IPR020095">
    <property type="entry name" value="PsdUridine_synth_TruA_C"/>
</dbReference>
<comment type="similarity">
    <text evidence="1 4 7">Belongs to the tRNA pseudouridine synthase TruA family.</text>
</comment>
<evidence type="ECO:0000256" key="2">
    <source>
        <dbReference type="ARBA" id="ARBA00022694"/>
    </source>
</evidence>
<evidence type="ECO:0000256" key="7">
    <source>
        <dbReference type="RuleBase" id="RU003792"/>
    </source>
</evidence>
<evidence type="ECO:0000256" key="5">
    <source>
        <dbReference type="PIRSR" id="PIRSR001430-1"/>
    </source>
</evidence>
<dbReference type="InterPro" id="IPR020097">
    <property type="entry name" value="PsdUridine_synth_TruA_a/b_dom"/>
</dbReference>
<dbReference type="SUPFAM" id="SSF55120">
    <property type="entry name" value="Pseudouridine synthase"/>
    <property type="match status" value="1"/>
</dbReference>
<dbReference type="Gene3D" id="3.30.70.580">
    <property type="entry name" value="Pseudouridine synthase I, catalytic domain, N-terminal subdomain"/>
    <property type="match status" value="1"/>
</dbReference>
<dbReference type="HAMAP" id="MF_00171">
    <property type="entry name" value="TruA"/>
    <property type="match status" value="1"/>
</dbReference>
<feature type="domain" description="Pseudouridine synthase I TruA alpha/beta" evidence="8">
    <location>
        <begin position="9"/>
        <end position="105"/>
    </location>
</feature>
<dbReference type="STRING" id="39482.ERS852491_02977"/>
<evidence type="ECO:0000256" key="1">
    <source>
        <dbReference type="ARBA" id="ARBA00009375"/>
    </source>
</evidence>
<feature type="active site" description="Nucleophile" evidence="4 5">
    <location>
        <position position="53"/>
    </location>
</feature>
<dbReference type="FunFam" id="3.30.70.580:FF:000001">
    <property type="entry name" value="tRNA pseudouridine synthase A"/>
    <property type="match status" value="1"/>
</dbReference>
<gene>
    <name evidence="9" type="primary">truA_2</name>
    <name evidence="4" type="synonym">truA</name>
    <name evidence="9" type="ORF">ERS852491_02977</name>
</gene>
<dbReference type="NCBIfam" id="TIGR00071">
    <property type="entry name" value="hisT_truA"/>
    <property type="match status" value="1"/>
</dbReference>
<dbReference type="EMBL" id="CYZU01000028">
    <property type="protein sequence ID" value="CUO68829.1"/>
    <property type="molecule type" value="Genomic_DNA"/>
</dbReference>
<comment type="subunit">
    <text evidence="4">Homodimer.</text>
</comment>
<feature type="binding site" evidence="4 6">
    <location>
        <position position="111"/>
    </location>
    <ligand>
        <name>substrate</name>
    </ligand>
</feature>
<dbReference type="InterPro" id="IPR020094">
    <property type="entry name" value="TruA/RsuA/RluB/E/F_N"/>
</dbReference>
<name>A0A174H758_9FIRM</name>
<accession>A0A174H758</accession>
<dbReference type="Proteomes" id="UP000095544">
    <property type="component" value="Unassembled WGS sequence"/>
</dbReference>
<protein>
    <recommendedName>
        <fullName evidence="4">tRNA pseudouridine synthase A</fullName>
        <ecNumber evidence="4">5.4.99.12</ecNumber>
    </recommendedName>
    <alternativeName>
        <fullName evidence="4">tRNA pseudouridine(38-40) synthase</fullName>
    </alternativeName>
    <alternativeName>
        <fullName evidence="4">tRNA pseudouridylate synthase I</fullName>
    </alternativeName>
    <alternativeName>
        <fullName evidence="4">tRNA-uridine isomerase I</fullName>
    </alternativeName>
</protein>
<dbReference type="AlphaFoldDB" id="A0A174H758"/>
<keyword evidence="2 4" id="KW-0819">tRNA processing</keyword>
<comment type="catalytic activity">
    <reaction evidence="4 7">
        <text>uridine(38/39/40) in tRNA = pseudouridine(38/39/40) in tRNA</text>
        <dbReference type="Rhea" id="RHEA:22376"/>
        <dbReference type="Rhea" id="RHEA-COMP:10085"/>
        <dbReference type="Rhea" id="RHEA-COMP:10087"/>
        <dbReference type="ChEBI" id="CHEBI:65314"/>
        <dbReference type="ChEBI" id="CHEBI:65315"/>
        <dbReference type="EC" id="5.4.99.12"/>
    </reaction>
</comment>
<dbReference type="PANTHER" id="PTHR11142:SF0">
    <property type="entry name" value="TRNA PSEUDOURIDINE SYNTHASE-LIKE 1"/>
    <property type="match status" value="1"/>
</dbReference>
<reference evidence="9 10" key="1">
    <citation type="submission" date="2015-09" db="EMBL/GenBank/DDBJ databases">
        <authorList>
            <consortium name="Pathogen Informatics"/>
        </authorList>
    </citation>
    <scope>NUCLEOTIDE SEQUENCE [LARGE SCALE GENOMIC DNA]</scope>
    <source>
        <strain evidence="9 10">2789STDY5834876</strain>
    </source>
</reference>
<evidence type="ECO:0000313" key="10">
    <source>
        <dbReference type="Proteomes" id="UP000095544"/>
    </source>
</evidence>
<evidence type="ECO:0000256" key="4">
    <source>
        <dbReference type="HAMAP-Rule" id="MF_00171"/>
    </source>
</evidence>
<evidence type="ECO:0000256" key="6">
    <source>
        <dbReference type="PIRSR" id="PIRSR001430-2"/>
    </source>
</evidence>
<keyword evidence="3 4" id="KW-0413">Isomerase</keyword>
<dbReference type="Pfam" id="PF01416">
    <property type="entry name" value="PseudoU_synth_1"/>
    <property type="match status" value="2"/>
</dbReference>
<dbReference type="CDD" id="cd02570">
    <property type="entry name" value="PseudoU_synth_EcTruA"/>
    <property type="match status" value="1"/>
</dbReference>
<dbReference type="GeneID" id="93332837"/>
<evidence type="ECO:0000259" key="8">
    <source>
        <dbReference type="Pfam" id="PF01416"/>
    </source>
</evidence>
<dbReference type="EC" id="5.4.99.12" evidence="4"/>
<dbReference type="OrthoDB" id="9811823at2"/>
<comment type="function">
    <text evidence="4">Formation of pseudouridine at positions 38, 39 and 40 in the anticodon stem and loop of transfer RNAs.</text>
</comment>
<proteinExistence type="inferred from homology"/>
<dbReference type="RefSeq" id="WP_025654872.1">
    <property type="nucleotide sequence ID" value="NZ_BQNQ01000001.1"/>
</dbReference>
<dbReference type="PIRSF" id="PIRSF001430">
    <property type="entry name" value="tRNA_psdUrid_synth"/>
    <property type="match status" value="1"/>
</dbReference>
<feature type="domain" description="Pseudouridine synthase I TruA alpha/beta" evidence="8">
    <location>
        <begin position="144"/>
        <end position="245"/>
    </location>
</feature>
<evidence type="ECO:0000256" key="3">
    <source>
        <dbReference type="ARBA" id="ARBA00023235"/>
    </source>
</evidence>
<comment type="caution">
    <text evidence="4">Lacks conserved residue(s) required for the propagation of feature annotation.</text>
</comment>
<dbReference type="PANTHER" id="PTHR11142">
    <property type="entry name" value="PSEUDOURIDYLATE SYNTHASE"/>
    <property type="match status" value="1"/>
</dbReference>
<dbReference type="InterPro" id="IPR001406">
    <property type="entry name" value="PsdUridine_synth_TruA"/>
</dbReference>
<sequence>MRTYKLTVVYDGSRYQGWQRQKSTERTIQGILERAVSEVTGRETEINGSGRTDGGVHAKGQTASMVLPGKVEETGFCASLNEALPEDIRVKEMTLVKNGFHARFNAKGKRYEYFIDTREKPDVFTRKYCFHYPYELNIPAMEEAAGYLIGTHDFAGFTDKKDEITTIRTIYDIIIEKQDTKIRMEYYGTGFLYHMVRILTGTLLEVGTGEKRPEEAAAALEAGNREYAGFLAPARGLFLKEVYYNKGR</sequence>
<dbReference type="GO" id="GO:0031119">
    <property type="term" value="P:tRNA pseudouridine synthesis"/>
    <property type="evidence" value="ECO:0007669"/>
    <property type="project" value="UniProtKB-UniRule"/>
</dbReference>
<dbReference type="GO" id="GO:0160147">
    <property type="term" value="F:tRNA pseudouridine(38-40) synthase activity"/>
    <property type="evidence" value="ECO:0007669"/>
    <property type="project" value="UniProtKB-EC"/>
</dbReference>
<evidence type="ECO:0000313" key="9">
    <source>
        <dbReference type="EMBL" id="CUO68829.1"/>
    </source>
</evidence>
<dbReference type="GO" id="GO:0003723">
    <property type="term" value="F:RNA binding"/>
    <property type="evidence" value="ECO:0007669"/>
    <property type="project" value="InterPro"/>
</dbReference>
<organism evidence="9 10">
    <name type="scientific">Faecalicatena contorta</name>
    <dbReference type="NCBI Taxonomy" id="39482"/>
    <lineage>
        <taxon>Bacteria</taxon>
        <taxon>Bacillati</taxon>
        <taxon>Bacillota</taxon>
        <taxon>Clostridia</taxon>
        <taxon>Lachnospirales</taxon>
        <taxon>Lachnospiraceae</taxon>
        <taxon>Faecalicatena</taxon>
    </lineage>
</organism>